<evidence type="ECO:0000256" key="1">
    <source>
        <dbReference type="ARBA" id="ARBA00023125"/>
    </source>
</evidence>
<dbReference type="Gene3D" id="1.10.357.10">
    <property type="entry name" value="Tetracycline Repressor, domain 2"/>
    <property type="match status" value="1"/>
</dbReference>
<evidence type="ECO:0000313" key="4">
    <source>
        <dbReference type="EMBL" id="NYG99384.1"/>
    </source>
</evidence>
<dbReference type="GO" id="GO:0003677">
    <property type="term" value="F:DNA binding"/>
    <property type="evidence" value="ECO:0007669"/>
    <property type="project" value="UniProtKB-UniRule"/>
</dbReference>
<dbReference type="InterPro" id="IPR009057">
    <property type="entry name" value="Homeodomain-like_sf"/>
</dbReference>
<dbReference type="InterPro" id="IPR001647">
    <property type="entry name" value="HTH_TetR"/>
</dbReference>
<dbReference type="AlphaFoldDB" id="A0A852YDL3"/>
<keyword evidence="1 2" id="KW-0238">DNA-binding</keyword>
<feature type="domain" description="HTH tetR-type" evidence="3">
    <location>
        <begin position="7"/>
        <end position="67"/>
    </location>
</feature>
<sequence>MPRRPDPNRKQELLGQIIEYLLGSSLAGMTFRTLADALGVSTYSLVYHFGTRAELVQEIVRAITGRQQELLDAHPPATASLESYLEGFASYWRQSQSERNRQLRRLEIEAAMIEALDPDSIPIIRAANESYRAAATESLVTLGLSDEDARREAGVMVALVYGMQLDAVLTGDTERVNENFAAALDQFRARIEAHRAARAGRDAASGSGVSKAAAAH</sequence>
<dbReference type="Proteomes" id="UP000553888">
    <property type="component" value="Unassembled WGS sequence"/>
</dbReference>
<protein>
    <submittedName>
        <fullName evidence="4">AcrR family transcriptional regulator</fullName>
    </submittedName>
</protein>
<accession>A0A852YDL3</accession>
<dbReference type="InterPro" id="IPR036271">
    <property type="entry name" value="Tet_transcr_reg_TetR-rel_C_sf"/>
</dbReference>
<evidence type="ECO:0000256" key="2">
    <source>
        <dbReference type="PROSITE-ProRule" id="PRU00335"/>
    </source>
</evidence>
<gene>
    <name evidence="4" type="ORF">BJ979_002010</name>
</gene>
<reference evidence="4 5" key="1">
    <citation type="submission" date="2020-07" db="EMBL/GenBank/DDBJ databases">
        <title>Sequencing the genomes of 1000 actinobacteria strains.</title>
        <authorList>
            <person name="Klenk H.-P."/>
        </authorList>
    </citation>
    <scope>NUCLEOTIDE SEQUENCE [LARGE SCALE GENOMIC DNA]</scope>
    <source>
        <strain evidence="4 5">DSM 23141</strain>
    </source>
</reference>
<name>A0A852YDL3_9MICO</name>
<feature type="DNA-binding region" description="H-T-H motif" evidence="2">
    <location>
        <begin position="30"/>
        <end position="49"/>
    </location>
</feature>
<dbReference type="SUPFAM" id="SSF48498">
    <property type="entry name" value="Tetracyclin repressor-like, C-terminal domain"/>
    <property type="match status" value="1"/>
</dbReference>
<dbReference type="RefSeq" id="WP_179567556.1">
    <property type="nucleotide sequence ID" value="NZ_JACBZY010000001.1"/>
</dbReference>
<dbReference type="PROSITE" id="PS50977">
    <property type="entry name" value="HTH_TETR_2"/>
    <property type="match status" value="1"/>
</dbReference>
<dbReference type="SUPFAM" id="SSF46689">
    <property type="entry name" value="Homeodomain-like"/>
    <property type="match status" value="1"/>
</dbReference>
<dbReference type="EMBL" id="JACBZY010000001">
    <property type="protein sequence ID" value="NYG99384.1"/>
    <property type="molecule type" value="Genomic_DNA"/>
</dbReference>
<proteinExistence type="predicted"/>
<comment type="caution">
    <text evidence="4">The sequence shown here is derived from an EMBL/GenBank/DDBJ whole genome shotgun (WGS) entry which is preliminary data.</text>
</comment>
<evidence type="ECO:0000259" key="3">
    <source>
        <dbReference type="PROSITE" id="PS50977"/>
    </source>
</evidence>
<organism evidence="4 5">
    <name type="scientific">Schumannella luteola</name>
    <dbReference type="NCBI Taxonomy" id="472059"/>
    <lineage>
        <taxon>Bacteria</taxon>
        <taxon>Bacillati</taxon>
        <taxon>Actinomycetota</taxon>
        <taxon>Actinomycetes</taxon>
        <taxon>Micrococcales</taxon>
        <taxon>Microbacteriaceae</taxon>
        <taxon>Schumannella</taxon>
    </lineage>
</organism>
<evidence type="ECO:0000313" key="5">
    <source>
        <dbReference type="Proteomes" id="UP000553888"/>
    </source>
</evidence>
<keyword evidence="5" id="KW-1185">Reference proteome</keyword>